<gene>
    <name evidence="20" type="ORF">BJ875DRAFT_510627</name>
</gene>
<dbReference type="Proteomes" id="UP000824998">
    <property type="component" value="Unassembled WGS sequence"/>
</dbReference>
<evidence type="ECO:0000256" key="12">
    <source>
        <dbReference type="ARBA" id="ARBA00037628"/>
    </source>
</evidence>
<dbReference type="InterPro" id="IPR050386">
    <property type="entry name" value="Glycosyl_hydrolase_5"/>
</dbReference>
<dbReference type="GO" id="GO:0005576">
    <property type="term" value="C:extracellular region"/>
    <property type="evidence" value="ECO:0007669"/>
    <property type="project" value="UniProtKB-SubCell"/>
</dbReference>
<keyword evidence="5 17" id="KW-0378">Hydrolase</keyword>
<evidence type="ECO:0000313" key="21">
    <source>
        <dbReference type="Proteomes" id="UP000824998"/>
    </source>
</evidence>
<feature type="domain" description="Glycoside hydrolase family 5" evidence="19">
    <location>
        <begin position="115"/>
        <end position="394"/>
    </location>
</feature>
<evidence type="ECO:0000256" key="10">
    <source>
        <dbReference type="ARBA" id="ARBA00023326"/>
    </source>
</evidence>
<comment type="subcellular location">
    <subcellularLocation>
        <location evidence="1">Secreted</location>
    </subcellularLocation>
</comment>
<evidence type="ECO:0000256" key="9">
    <source>
        <dbReference type="ARBA" id="ARBA00023316"/>
    </source>
</evidence>
<evidence type="ECO:0000256" key="7">
    <source>
        <dbReference type="ARBA" id="ARBA00023277"/>
    </source>
</evidence>
<reference evidence="20" key="1">
    <citation type="journal article" date="2021" name="IMA Fungus">
        <title>Genomic characterization of three marine fungi, including Emericellopsis atlantica sp. nov. with signatures of a generalist lifestyle and marine biomass degradation.</title>
        <authorList>
            <person name="Hagestad O.C."/>
            <person name="Hou L."/>
            <person name="Andersen J.H."/>
            <person name="Hansen E.H."/>
            <person name="Altermark B."/>
            <person name="Li C."/>
            <person name="Kuhnert E."/>
            <person name="Cox R.J."/>
            <person name="Crous P.W."/>
            <person name="Spatafora J.W."/>
            <person name="Lail K."/>
            <person name="Amirebrahimi M."/>
            <person name="Lipzen A."/>
            <person name="Pangilinan J."/>
            <person name="Andreopoulos W."/>
            <person name="Hayes R.D."/>
            <person name="Ng V."/>
            <person name="Grigoriev I.V."/>
            <person name="Jackson S.A."/>
            <person name="Sutton T.D.S."/>
            <person name="Dobson A.D.W."/>
            <person name="Rama T."/>
        </authorList>
    </citation>
    <scope>NUCLEOTIDE SEQUENCE</scope>
    <source>
        <strain evidence="20">TRa018bII</strain>
    </source>
</reference>
<evidence type="ECO:0000256" key="2">
    <source>
        <dbReference type="ARBA" id="ARBA00005641"/>
    </source>
</evidence>
<keyword evidence="7" id="KW-0119">Carbohydrate metabolism</keyword>
<organism evidence="20 21">
    <name type="scientific">Amylocarpus encephaloides</name>
    <dbReference type="NCBI Taxonomy" id="45428"/>
    <lineage>
        <taxon>Eukaryota</taxon>
        <taxon>Fungi</taxon>
        <taxon>Dikarya</taxon>
        <taxon>Ascomycota</taxon>
        <taxon>Pezizomycotina</taxon>
        <taxon>Leotiomycetes</taxon>
        <taxon>Helotiales</taxon>
        <taxon>Helotiales incertae sedis</taxon>
        <taxon>Amylocarpus</taxon>
    </lineage>
</organism>
<evidence type="ECO:0000256" key="4">
    <source>
        <dbReference type="ARBA" id="ARBA00022729"/>
    </source>
</evidence>
<keyword evidence="8 17" id="KW-0326">Glycosidase</keyword>
<dbReference type="OrthoDB" id="1887033at2759"/>
<protein>
    <recommendedName>
        <fullName evidence="13">glucan endo-1,6-beta-glucosidase</fullName>
        <ecNumber evidence="13">3.2.1.75</ecNumber>
    </recommendedName>
    <alternativeName>
        <fullName evidence="15">Beta-1,6-glucanase B</fullName>
    </alternativeName>
    <alternativeName>
        <fullName evidence="14">Endo-1,6-beta-D-glucanase B</fullName>
    </alternativeName>
    <alternativeName>
        <fullName evidence="16">Endo-1,6-beta-glucanase B</fullName>
    </alternativeName>
</protein>
<accession>A0A9P8C5D7</accession>
<dbReference type="SUPFAM" id="SSF51445">
    <property type="entry name" value="(Trans)glycosidases"/>
    <property type="match status" value="1"/>
</dbReference>
<dbReference type="GO" id="GO:0009251">
    <property type="term" value="P:glucan catabolic process"/>
    <property type="evidence" value="ECO:0007669"/>
    <property type="project" value="TreeGrafter"/>
</dbReference>
<evidence type="ECO:0000256" key="15">
    <source>
        <dbReference type="ARBA" id="ARBA00042025"/>
    </source>
</evidence>
<evidence type="ECO:0000256" key="8">
    <source>
        <dbReference type="ARBA" id="ARBA00023295"/>
    </source>
</evidence>
<feature type="chain" id="PRO_5040370641" description="glucan endo-1,6-beta-glucosidase" evidence="18">
    <location>
        <begin position="21"/>
        <end position="428"/>
    </location>
</feature>
<dbReference type="EMBL" id="MU251476">
    <property type="protein sequence ID" value="KAG9234072.1"/>
    <property type="molecule type" value="Genomic_DNA"/>
</dbReference>
<feature type="signal peptide" evidence="18">
    <location>
        <begin position="1"/>
        <end position="20"/>
    </location>
</feature>
<comment type="similarity">
    <text evidence="2 17">Belongs to the glycosyl hydrolase 5 (cellulase A) family.</text>
</comment>
<evidence type="ECO:0000256" key="14">
    <source>
        <dbReference type="ARBA" id="ARBA00041472"/>
    </source>
</evidence>
<sequence>MSFALPFLIILVFLATHALAWLPGEHRDIVNFNTSTRRNFTTAPPLSSGSTLRKPLNQTRILSIPSNKIRGVNLGSLFVFEPWMANTQWQNMGCGPYKSEFDCVLGLGQQRANAAFQSHWNSWITQGDIQQMKNYGLNTIRIPLGYWLLETIVYKDSEHFPQGAFPYLERICGWAADAGFYIILDLHGAPGAQQQQQSFTGQYAPTAGFYQPWQYDRAYQFLAWMTEVVHRWPAFRNVGMIEVVNEPLQGGAPGLTDVYYPGAYKAIREREAKIGITQNNLLHVQTMNTLWGSGDPHCCLPNDWFMSYDDHRYTKWDSSVPVNQRSYISDACHNNRLSNWPTVVGEWSLSVPDNVQWNGDWHPNNQKAFYAQWWAAQTASYERMTNGWVFWSWKTQLGDYRWSYSEAVAAGVIPSNAANINPNACNGF</sequence>
<proteinExistence type="inferred from homology"/>
<evidence type="ECO:0000256" key="11">
    <source>
        <dbReference type="ARBA" id="ARBA00036633"/>
    </source>
</evidence>
<evidence type="ECO:0000256" key="6">
    <source>
        <dbReference type="ARBA" id="ARBA00023180"/>
    </source>
</evidence>
<evidence type="ECO:0000256" key="18">
    <source>
        <dbReference type="SAM" id="SignalP"/>
    </source>
</evidence>
<dbReference type="GO" id="GO:0009986">
    <property type="term" value="C:cell surface"/>
    <property type="evidence" value="ECO:0007669"/>
    <property type="project" value="TreeGrafter"/>
</dbReference>
<evidence type="ECO:0000256" key="5">
    <source>
        <dbReference type="ARBA" id="ARBA00022801"/>
    </source>
</evidence>
<comment type="function">
    <text evidence="12">Beta-glucanases participate in the metabolism of beta-glucan, the main structural component of the cell wall. Acts on lutean, pustulan and 1,6-oligo-beta-D-glucosides.</text>
</comment>
<dbReference type="AlphaFoldDB" id="A0A9P8C5D7"/>
<evidence type="ECO:0000256" key="1">
    <source>
        <dbReference type="ARBA" id="ARBA00004613"/>
    </source>
</evidence>
<comment type="catalytic activity">
    <reaction evidence="11">
        <text>Random hydrolysis of (1-&gt;6)-linkages in (1-&gt;6)-beta-D-glucans.</text>
        <dbReference type="EC" id="3.2.1.75"/>
    </reaction>
</comment>
<dbReference type="PANTHER" id="PTHR31297">
    <property type="entry name" value="GLUCAN ENDO-1,6-BETA-GLUCOSIDASE B"/>
    <property type="match status" value="1"/>
</dbReference>
<evidence type="ECO:0000256" key="13">
    <source>
        <dbReference type="ARBA" id="ARBA00038935"/>
    </source>
</evidence>
<comment type="caution">
    <text evidence="20">The sequence shown here is derived from an EMBL/GenBank/DDBJ whole genome shotgun (WGS) entry which is preliminary data.</text>
</comment>
<name>A0A9P8C5D7_9HELO</name>
<keyword evidence="3" id="KW-0964">Secreted</keyword>
<dbReference type="PANTHER" id="PTHR31297:SF39">
    <property type="entry name" value="GLUCAN ENDO-1,6-BETA-GLUCOSIDASE B"/>
    <property type="match status" value="1"/>
</dbReference>
<keyword evidence="21" id="KW-1185">Reference proteome</keyword>
<dbReference type="InterPro" id="IPR017853">
    <property type="entry name" value="GH"/>
</dbReference>
<evidence type="ECO:0000256" key="17">
    <source>
        <dbReference type="RuleBase" id="RU361153"/>
    </source>
</evidence>
<dbReference type="GO" id="GO:0071555">
    <property type="term" value="P:cell wall organization"/>
    <property type="evidence" value="ECO:0007669"/>
    <property type="project" value="UniProtKB-KW"/>
</dbReference>
<dbReference type="Pfam" id="PF00150">
    <property type="entry name" value="Cellulase"/>
    <property type="match status" value="1"/>
</dbReference>
<dbReference type="FunFam" id="3.20.20.80:FF:000269">
    <property type="entry name" value="Probable glucan endo-1,6-beta-glucosidase B"/>
    <property type="match status" value="1"/>
</dbReference>
<keyword evidence="6" id="KW-0325">Glycoprotein</keyword>
<dbReference type="EC" id="3.2.1.75" evidence="13"/>
<keyword evidence="9" id="KW-0961">Cell wall biogenesis/degradation</keyword>
<keyword evidence="10" id="KW-0624">Polysaccharide degradation</keyword>
<dbReference type="GO" id="GO:0004338">
    <property type="term" value="F:glucan exo-1,3-beta-glucosidase activity"/>
    <property type="evidence" value="ECO:0007669"/>
    <property type="project" value="TreeGrafter"/>
</dbReference>
<evidence type="ECO:0000259" key="19">
    <source>
        <dbReference type="Pfam" id="PF00150"/>
    </source>
</evidence>
<keyword evidence="4 18" id="KW-0732">Signal</keyword>
<evidence type="ECO:0000313" key="20">
    <source>
        <dbReference type="EMBL" id="KAG9234072.1"/>
    </source>
</evidence>
<dbReference type="Gene3D" id="3.20.20.80">
    <property type="entry name" value="Glycosidases"/>
    <property type="match status" value="1"/>
</dbReference>
<evidence type="ECO:0000256" key="3">
    <source>
        <dbReference type="ARBA" id="ARBA00022525"/>
    </source>
</evidence>
<dbReference type="InterPro" id="IPR001547">
    <property type="entry name" value="Glyco_hydro_5"/>
</dbReference>
<evidence type="ECO:0000256" key="16">
    <source>
        <dbReference type="ARBA" id="ARBA00043257"/>
    </source>
</evidence>
<dbReference type="GO" id="GO:0046557">
    <property type="term" value="F:glucan endo-1,6-beta-glucosidase activity"/>
    <property type="evidence" value="ECO:0007669"/>
    <property type="project" value="UniProtKB-EC"/>
</dbReference>